<keyword evidence="5" id="KW-0460">Magnesium</keyword>
<dbReference type="SFLD" id="SFLDS00005">
    <property type="entry name" value="Isoprenoid_Synthase_Type_I"/>
    <property type="match status" value="1"/>
</dbReference>
<dbReference type="GO" id="GO:0008299">
    <property type="term" value="P:isoprenoid biosynthetic process"/>
    <property type="evidence" value="ECO:0007669"/>
    <property type="project" value="InterPro"/>
</dbReference>
<name>A0A1Z4KQ40_ANAVA</name>
<evidence type="ECO:0000313" key="8">
    <source>
        <dbReference type="Proteomes" id="UP000217507"/>
    </source>
</evidence>
<organism evidence="7 8">
    <name type="scientific">Trichormus variabilis NIES-23</name>
    <dbReference type="NCBI Taxonomy" id="1973479"/>
    <lineage>
        <taxon>Bacteria</taxon>
        <taxon>Bacillati</taxon>
        <taxon>Cyanobacteriota</taxon>
        <taxon>Cyanophyceae</taxon>
        <taxon>Nostocales</taxon>
        <taxon>Nostocaceae</taxon>
        <taxon>Trichormus</taxon>
    </lineage>
</organism>
<dbReference type="GO" id="GO:0046872">
    <property type="term" value="F:metal ion binding"/>
    <property type="evidence" value="ECO:0007669"/>
    <property type="project" value="UniProtKB-KW"/>
</dbReference>
<keyword evidence="4" id="KW-0479">Metal-binding</keyword>
<dbReference type="Gene3D" id="1.10.600.10">
    <property type="entry name" value="Farnesyl Diphosphate Synthase"/>
    <property type="match status" value="1"/>
</dbReference>
<gene>
    <name evidence="7" type="primary">sds</name>
    <name evidence="7" type="ORF">NIES23_38800</name>
</gene>
<evidence type="ECO:0000256" key="4">
    <source>
        <dbReference type="ARBA" id="ARBA00022723"/>
    </source>
</evidence>
<reference evidence="7 8" key="1">
    <citation type="submission" date="2017-06" db="EMBL/GenBank/DDBJ databases">
        <title>Genome sequencing of cyanobaciteial culture collection at National Institute for Environmental Studies (NIES).</title>
        <authorList>
            <person name="Hirose Y."/>
            <person name="Shimura Y."/>
            <person name="Fujisawa T."/>
            <person name="Nakamura Y."/>
            <person name="Kawachi M."/>
        </authorList>
    </citation>
    <scope>NUCLEOTIDE SEQUENCE [LARGE SCALE GENOMIC DNA]</scope>
    <source>
        <strain evidence="7 8">NIES-23</strain>
    </source>
</reference>
<dbReference type="Pfam" id="PF00348">
    <property type="entry name" value="polyprenyl_synt"/>
    <property type="match status" value="1"/>
</dbReference>
<dbReference type="AlphaFoldDB" id="A0A1Z4KQ40"/>
<evidence type="ECO:0000256" key="6">
    <source>
        <dbReference type="RuleBase" id="RU004466"/>
    </source>
</evidence>
<dbReference type="GO" id="GO:0004659">
    <property type="term" value="F:prenyltransferase activity"/>
    <property type="evidence" value="ECO:0007669"/>
    <property type="project" value="InterPro"/>
</dbReference>
<comment type="similarity">
    <text evidence="2 6">Belongs to the FPP/GGPP synthase family.</text>
</comment>
<dbReference type="Proteomes" id="UP000217507">
    <property type="component" value="Chromosome"/>
</dbReference>
<evidence type="ECO:0000313" key="7">
    <source>
        <dbReference type="EMBL" id="BAY71067.1"/>
    </source>
</evidence>
<dbReference type="CDD" id="cd00685">
    <property type="entry name" value="Trans_IPPS_HT"/>
    <property type="match status" value="1"/>
</dbReference>
<dbReference type="NCBIfam" id="TIGR02749">
    <property type="entry name" value="prenyl_cyano"/>
    <property type="match status" value="1"/>
</dbReference>
<dbReference type="PANTHER" id="PTHR12001:SF69">
    <property type="entry name" value="ALL TRANS-POLYPRENYL-DIPHOSPHATE SYNTHASE PDSS1"/>
    <property type="match status" value="1"/>
</dbReference>
<dbReference type="PANTHER" id="PTHR12001">
    <property type="entry name" value="GERANYLGERANYL PYROPHOSPHATE SYNTHASE"/>
    <property type="match status" value="1"/>
</dbReference>
<keyword evidence="3 6" id="KW-0808">Transferase</keyword>
<accession>A0A1Z4KQ40</accession>
<proteinExistence type="inferred from homology"/>
<evidence type="ECO:0000256" key="5">
    <source>
        <dbReference type="ARBA" id="ARBA00022842"/>
    </source>
</evidence>
<evidence type="ECO:0000256" key="3">
    <source>
        <dbReference type="ARBA" id="ARBA00022679"/>
    </source>
</evidence>
<comment type="cofactor">
    <cofactor evidence="1">
        <name>Mg(2+)</name>
        <dbReference type="ChEBI" id="CHEBI:18420"/>
    </cofactor>
</comment>
<dbReference type="InterPro" id="IPR033749">
    <property type="entry name" value="Polyprenyl_synt_CS"/>
</dbReference>
<evidence type="ECO:0000256" key="1">
    <source>
        <dbReference type="ARBA" id="ARBA00001946"/>
    </source>
</evidence>
<evidence type="ECO:0000256" key="2">
    <source>
        <dbReference type="ARBA" id="ARBA00006706"/>
    </source>
</evidence>
<protein>
    <submittedName>
        <fullName evidence="7">Solanesyl diphosphate synthase</fullName>
    </submittedName>
</protein>
<dbReference type="PROSITE" id="PS00723">
    <property type="entry name" value="POLYPRENYL_SYNTHASE_1"/>
    <property type="match status" value="1"/>
</dbReference>
<dbReference type="EMBL" id="AP018216">
    <property type="protein sequence ID" value="BAY71067.1"/>
    <property type="molecule type" value="Genomic_DNA"/>
</dbReference>
<dbReference type="PROSITE" id="PS00444">
    <property type="entry name" value="POLYPRENYL_SYNTHASE_2"/>
    <property type="match status" value="1"/>
</dbReference>
<dbReference type="InterPro" id="IPR000092">
    <property type="entry name" value="Polyprenyl_synt"/>
</dbReference>
<dbReference type="InterPro" id="IPR008949">
    <property type="entry name" value="Isoprenoid_synthase_dom_sf"/>
</dbReference>
<sequence>MTPATSLFTPVEADLRILADNLKQLVGNRHPILFAAAEHLFGAGGKRIRPAIVLLISRATMLDQGITPRHRRLAEITEMIHTASLVHDDVVDESEVRRGVPTVHSLFGNRIAILAGDFLFAQSSWYLANLDNLQVVKLLSEVIMDLATGEIQQGLNRFDASISIETYIEKSYYKTASLVANSSKAAGLLSEVSPETAEHLYAYGRHLGIAFQIVDDILDFTSTTDTLGKPVGSDLKSGNLTAPVLFALAEKPYLEVLIEREFAQEGDLEQALELIQDSQGIQQSRELAAHHTKLAIEHLATLPPSESHQALIKIAEYAISRLY</sequence>
<dbReference type="SUPFAM" id="SSF48576">
    <property type="entry name" value="Terpenoid synthases"/>
    <property type="match status" value="1"/>
</dbReference>